<dbReference type="Gene3D" id="3.40.109.10">
    <property type="entry name" value="NADH Oxidase"/>
    <property type="match status" value="2"/>
</dbReference>
<dbReference type="EMBL" id="VCQU01000001">
    <property type="protein sequence ID" value="NMN93955.1"/>
    <property type="molecule type" value="Genomic_DNA"/>
</dbReference>
<sequence>MASAMTTVPKLDKRTIEAAVALACRAPSLHNSQPWRWVVDGNTLQLFADSDRLLPSTDAFGRQMVISCGAVLHHLSIAFAAAGWTTTIARIPDASNPGHLATVLVEPDHAISDDDVKSATAITRRSSDRLPLLAPPDPDVLATSLAALLAHTGTQIELIDRGQRSELIHASALAASLRGHDSMYQEELDWWAGESTLPEGVPTDSLVSADEQERVALGRKFPPGRPNSRRVDLADDRAAIFVLSTPADARLDWLRCGEALSAVLLECTIRGLATCALTHLTELPRSREMIGKVARNTGAPQVVIRVGVAPEPGAERLTPRRPLSEVLFTKRNI</sequence>
<keyword evidence="2" id="KW-1185">Reference proteome</keyword>
<dbReference type="Proteomes" id="UP000535543">
    <property type="component" value="Unassembled WGS sequence"/>
</dbReference>
<proteinExistence type="predicted"/>
<dbReference type="AlphaFoldDB" id="A0A848K495"/>
<organism evidence="1 2">
    <name type="scientific">Antrihabitans stalactiti</name>
    <dbReference type="NCBI Taxonomy" id="2584121"/>
    <lineage>
        <taxon>Bacteria</taxon>
        <taxon>Bacillati</taxon>
        <taxon>Actinomycetota</taxon>
        <taxon>Actinomycetes</taxon>
        <taxon>Mycobacteriales</taxon>
        <taxon>Nocardiaceae</taxon>
        <taxon>Antrihabitans</taxon>
    </lineage>
</organism>
<dbReference type="SUPFAM" id="SSF55469">
    <property type="entry name" value="FMN-dependent nitroreductase-like"/>
    <property type="match status" value="2"/>
</dbReference>
<evidence type="ECO:0000313" key="2">
    <source>
        <dbReference type="Proteomes" id="UP000535543"/>
    </source>
</evidence>
<accession>A0A848K495</accession>
<dbReference type="PANTHER" id="PTHR23026">
    <property type="entry name" value="NADPH NITROREDUCTASE"/>
    <property type="match status" value="1"/>
</dbReference>
<protein>
    <recommendedName>
        <fullName evidence="3">NAD(P)H nitroreductase</fullName>
    </recommendedName>
</protein>
<gene>
    <name evidence="1" type="ORF">FGL95_02760</name>
</gene>
<reference evidence="1 2" key="2">
    <citation type="submission" date="2020-06" db="EMBL/GenBank/DDBJ databases">
        <title>Antribacter stalactiti gen. nov., sp. nov., a new member of the family Nacardiaceae isolated from a cave.</title>
        <authorList>
            <person name="Kim I.S."/>
        </authorList>
    </citation>
    <scope>NUCLEOTIDE SEQUENCE [LARGE SCALE GENOMIC DNA]</scope>
    <source>
        <strain evidence="1 2">YC2-7</strain>
    </source>
</reference>
<evidence type="ECO:0000313" key="1">
    <source>
        <dbReference type="EMBL" id="NMN93955.1"/>
    </source>
</evidence>
<dbReference type="NCBIfam" id="NF047509">
    <property type="entry name" value="Rv3131_FMN_oxido"/>
    <property type="match status" value="1"/>
</dbReference>
<dbReference type="GO" id="GO:0016491">
    <property type="term" value="F:oxidoreductase activity"/>
    <property type="evidence" value="ECO:0007669"/>
    <property type="project" value="InterPro"/>
</dbReference>
<dbReference type="PANTHER" id="PTHR23026:SF123">
    <property type="entry name" value="NAD(P)H NITROREDUCTASE RV3131-RELATED"/>
    <property type="match status" value="1"/>
</dbReference>
<evidence type="ECO:0008006" key="3">
    <source>
        <dbReference type="Google" id="ProtNLM"/>
    </source>
</evidence>
<name>A0A848K495_9NOCA</name>
<dbReference type="InterPro" id="IPR000415">
    <property type="entry name" value="Nitroreductase-like"/>
</dbReference>
<dbReference type="InterPro" id="IPR050627">
    <property type="entry name" value="Nitroreductase/BluB"/>
</dbReference>
<reference evidence="1 2" key="1">
    <citation type="submission" date="2019-05" db="EMBL/GenBank/DDBJ databases">
        <authorList>
            <person name="Lee S.D."/>
        </authorList>
    </citation>
    <scope>NUCLEOTIDE SEQUENCE [LARGE SCALE GENOMIC DNA]</scope>
    <source>
        <strain evidence="1 2">YC2-7</strain>
    </source>
</reference>
<comment type="caution">
    <text evidence="1">The sequence shown here is derived from an EMBL/GenBank/DDBJ whole genome shotgun (WGS) entry which is preliminary data.</text>
</comment>